<accession>A0ABN9BCI3</accession>
<sequence>MECCFVFLCTAEKYKALCFPSKTHTAHNLKQHTVNPLIAPDVNPFMPSAISTVSVLFNSIDHCISVIGMSVAVSQFPPNVRMHTTVPL</sequence>
<feature type="non-terminal residue" evidence="1">
    <location>
        <position position="88"/>
    </location>
</feature>
<evidence type="ECO:0000313" key="1">
    <source>
        <dbReference type="EMBL" id="CAI9545308.1"/>
    </source>
</evidence>
<comment type="caution">
    <text evidence="1">The sequence shown here is derived from an EMBL/GenBank/DDBJ whole genome shotgun (WGS) entry which is preliminary data.</text>
</comment>
<proteinExistence type="predicted"/>
<dbReference type="EMBL" id="CATNWA010003425">
    <property type="protein sequence ID" value="CAI9545308.1"/>
    <property type="molecule type" value="Genomic_DNA"/>
</dbReference>
<protein>
    <submittedName>
        <fullName evidence="1">Uncharacterized protein</fullName>
    </submittedName>
</protein>
<evidence type="ECO:0000313" key="2">
    <source>
        <dbReference type="Proteomes" id="UP001162483"/>
    </source>
</evidence>
<reference evidence="1" key="1">
    <citation type="submission" date="2023-05" db="EMBL/GenBank/DDBJ databases">
        <authorList>
            <person name="Stuckert A."/>
        </authorList>
    </citation>
    <scope>NUCLEOTIDE SEQUENCE</scope>
</reference>
<dbReference type="Proteomes" id="UP001162483">
    <property type="component" value="Unassembled WGS sequence"/>
</dbReference>
<organism evidence="1 2">
    <name type="scientific">Staurois parvus</name>
    <dbReference type="NCBI Taxonomy" id="386267"/>
    <lineage>
        <taxon>Eukaryota</taxon>
        <taxon>Metazoa</taxon>
        <taxon>Chordata</taxon>
        <taxon>Craniata</taxon>
        <taxon>Vertebrata</taxon>
        <taxon>Euteleostomi</taxon>
        <taxon>Amphibia</taxon>
        <taxon>Batrachia</taxon>
        <taxon>Anura</taxon>
        <taxon>Neobatrachia</taxon>
        <taxon>Ranoidea</taxon>
        <taxon>Ranidae</taxon>
        <taxon>Staurois</taxon>
    </lineage>
</organism>
<gene>
    <name evidence="1" type="ORF">SPARVUS_LOCUS2638571</name>
</gene>
<name>A0ABN9BCI3_9NEOB</name>
<keyword evidence="2" id="KW-1185">Reference proteome</keyword>